<evidence type="ECO:0000313" key="1">
    <source>
        <dbReference type="EMBL" id="MFC4564066.1"/>
    </source>
</evidence>
<evidence type="ECO:0000313" key="2">
    <source>
        <dbReference type="Proteomes" id="UP001595923"/>
    </source>
</evidence>
<dbReference type="Proteomes" id="UP001595923">
    <property type="component" value="Unassembled WGS sequence"/>
</dbReference>
<dbReference type="RefSeq" id="WP_378576857.1">
    <property type="nucleotide sequence ID" value="NZ_JBHSFQ010000020.1"/>
</dbReference>
<dbReference type="Pfam" id="PF14189">
    <property type="entry name" value="DUF4312"/>
    <property type="match status" value="1"/>
</dbReference>
<reference evidence="2" key="1">
    <citation type="journal article" date="2019" name="Int. J. Syst. Evol. Microbiol.">
        <title>The Global Catalogue of Microorganisms (GCM) 10K type strain sequencing project: providing services to taxonomists for standard genome sequencing and annotation.</title>
        <authorList>
            <consortium name="The Broad Institute Genomics Platform"/>
            <consortium name="The Broad Institute Genome Sequencing Center for Infectious Disease"/>
            <person name="Wu L."/>
            <person name="Ma J."/>
        </authorList>
    </citation>
    <scope>NUCLEOTIDE SEQUENCE [LARGE SCALE GENOMIC DNA]</scope>
    <source>
        <strain evidence="2">XZYJ18</strain>
    </source>
</reference>
<keyword evidence="2" id="KW-1185">Reference proteome</keyword>
<gene>
    <name evidence="1" type="ORF">ACFO4E_19570</name>
</gene>
<sequence length="111" mass="12448">MAAEELAVEVSGAGPTRERAFGAAMAQVQAQVRDRVPGMPVRIEPRGIALVRATEERRTERFLGLFLPRTRSHFTLVVSVTVQVTAFPLDDVEFALRDERLSPIQRLLHLR</sequence>
<name>A0ABV9E0Y9_9ACTN</name>
<accession>A0ABV9E0Y9</accession>
<comment type="caution">
    <text evidence="1">The sequence shown here is derived from an EMBL/GenBank/DDBJ whole genome shotgun (WGS) entry which is preliminary data.</text>
</comment>
<organism evidence="1 2">
    <name type="scientific">Nocardiopsis mangrovi</name>
    <dbReference type="NCBI Taxonomy" id="1179818"/>
    <lineage>
        <taxon>Bacteria</taxon>
        <taxon>Bacillati</taxon>
        <taxon>Actinomycetota</taxon>
        <taxon>Actinomycetes</taxon>
        <taxon>Streptosporangiales</taxon>
        <taxon>Nocardiopsidaceae</taxon>
        <taxon>Nocardiopsis</taxon>
    </lineage>
</organism>
<dbReference type="EMBL" id="JBHSFQ010000020">
    <property type="protein sequence ID" value="MFC4564066.1"/>
    <property type="molecule type" value="Genomic_DNA"/>
</dbReference>
<protein>
    <submittedName>
        <fullName evidence="1">DUF4312 family protein</fullName>
    </submittedName>
</protein>
<proteinExistence type="predicted"/>
<dbReference type="InterPro" id="IPR020037">
    <property type="entry name" value="DUF4312"/>
</dbReference>